<evidence type="ECO:0000313" key="4">
    <source>
        <dbReference type="Proteomes" id="UP000281061"/>
    </source>
</evidence>
<evidence type="ECO:0000313" key="3">
    <source>
        <dbReference type="EMBL" id="RMW50993.1"/>
    </source>
</evidence>
<dbReference type="EMBL" id="RDCL01000097">
    <property type="protein sequence ID" value="RMW50993.1"/>
    <property type="molecule type" value="Genomic_DNA"/>
</dbReference>
<keyword evidence="1" id="KW-0732">Signal</keyword>
<dbReference type="Gene3D" id="2.160.20.10">
    <property type="entry name" value="Single-stranded right-handed beta-helix, Pectin lyase-like"/>
    <property type="match status" value="1"/>
</dbReference>
<feature type="chain" id="PRO_5044279773" description="Rhamnogalacturonase A/B/Epimerase-like pectate lyase domain-containing protein" evidence="1">
    <location>
        <begin position="19"/>
        <end position="118"/>
    </location>
</feature>
<dbReference type="InterPro" id="IPR012334">
    <property type="entry name" value="Pectin_lyas_fold"/>
</dbReference>
<evidence type="ECO:0000256" key="1">
    <source>
        <dbReference type="SAM" id="SignalP"/>
    </source>
</evidence>
<gene>
    <name evidence="3" type="ORF">D6U17_18045</name>
</gene>
<dbReference type="Pfam" id="PF12708">
    <property type="entry name" value="Pect-lyase_RHGA_epim"/>
    <property type="match status" value="1"/>
</dbReference>
<dbReference type="AlphaFoldDB" id="A0AB37RC64"/>
<dbReference type="Proteomes" id="UP000281061">
    <property type="component" value="Unassembled WGS sequence"/>
</dbReference>
<accession>A0AB37RC64</accession>
<sequence>MFLSTFTFITLWVLPTKASATSINAQRAGLSTGAKSNNKQLQKIINQSKNQNTTIYVPKGTYEFTTGAIVLHSNLTFLFENGGLLQVNGWTGSYICLSKPPGRLHGRHSEYHMAKCNI</sequence>
<dbReference type="InterPro" id="IPR024535">
    <property type="entry name" value="RHGA/B-epi-like_pectate_lyase"/>
</dbReference>
<reference evidence="3 4" key="1">
    <citation type="submission" date="2018-10" db="EMBL/GenBank/DDBJ databases">
        <title>Genome sequences of five Lactobacillus pentosus strains isolated from brines of traditionally fermented spanish-style green table olives and differences between them.</title>
        <authorList>
            <person name="Jimenez Diaz R."/>
        </authorList>
    </citation>
    <scope>NUCLEOTIDE SEQUENCE [LARGE SCALE GENOMIC DNA]</scope>
    <source>
        <strain evidence="3 4">IG8</strain>
    </source>
</reference>
<name>A0AB37RC64_LACPE</name>
<feature type="signal peptide" evidence="1">
    <location>
        <begin position="1"/>
        <end position="18"/>
    </location>
</feature>
<organism evidence="3 4">
    <name type="scientific">Lactiplantibacillus pentosus</name>
    <name type="common">Lactobacillus pentosus</name>
    <dbReference type="NCBI Taxonomy" id="1589"/>
    <lineage>
        <taxon>Bacteria</taxon>
        <taxon>Bacillati</taxon>
        <taxon>Bacillota</taxon>
        <taxon>Bacilli</taxon>
        <taxon>Lactobacillales</taxon>
        <taxon>Lactobacillaceae</taxon>
        <taxon>Lactiplantibacillus</taxon>
    </lineage>
</organism>
<evidence type="ECO:0000259" key="2">
    <source>
        <dbReference type="Pfam" id="PF12708"/>
    </source>
</evidence>
<proteinExistence type="predicted"/>
<protein>
    <recommendedName>
        <fullName evidence="2">Rhamnogalacturonase A/B/Epimerase-like pectate lyase domain-containing protein</fullName>
    </recommendedName>
</protein>
<dbReference type="RefSeq" id="WP_122211582.1">
    <property type="nucleotide sequence ID" value="NZ_CP104714.1"/>
</dbReference>
<comment type="caution">
    <text evidence="3">The sequence shown here is derived from an EMBL/GenBank/DDBJ whole genome shotgun (WGS) entry which is preliminary data.</text>
</comment>
<dbReference type="SUPFAM" id="SSF51126">
    <property type="entry name" value="Pectin lyase-like"/>
    <property type="match status" value="1"/>
</dbReference>
<dbReference type="InterPro" id="IPR011050">
    <property type="entry name" value="Pectin_lyase_fold/virulence"/>
</dbReference>
<feature type="domain" description="Rhamnogalacturonase A/B/Epimerase-like pectate lyase" evidence="2">
    <location>
        <begin position="32"/>
        <end position="77"/>
    </location>
</feature>